<evidence type="ECO:0000256" key="9">
    <source>
        <dbReference type="ARBA" id="ARBA00022840"/>
    </source>
</evidence>
<evidence type="ECO:0000256" key="5">
    <source>
        <dbReference type="ARBA" id="ARBA00021059"/>
    </source>
</evidence>
<dbReference type="InterPro" id="IPR011054">
    <property type="entry name" value="Rudment_hybrid_motif"/>
</dbReference>
<dbReference type="PANTHER" id="PTHR11609:SF5">
    <property type="entry name" value="PHOSPHORIBOSYLAMINOIMIDAZOLE CARBOXYLASE"/>
    <property type="match status" value="1"/>
</dbReference>
<evidence type="ECO:0000256" key="4">
    <source>
        <dbReference type="ARBA" id="ARBA00012329"/>
    </source>
</evidence>
<protein>
    <recommendedName>
        <fullName evidence="5 11">Phosphoribosylaminoimidazole carboxylase</fullName>
        <ecNumber evidence="4 11">4.1.1.21</ecNumber>
    </recommendedName>
</protein>
<dbReference type="Gene3D" id="3.30.470.20">
    <property type="entry name" value="ATP-grasp fold, B domain"/>
    <property type="match status" value="1"/>
</dbReference>
<dbReference type="SMART" id="SM01001">
    <property type="entry name" value="AIRC"/>
    <property type="match status" value="1"/>
</dbReference>
<dbReference type="Pfam" id="PF00731">
    <property type="entry name" value="AIRC"/>
    <property type="match status" value="1"/>
</dbReference>
<dbReference type="FunFam" id="3.30.470.20:FF:000037">
    <property type="entry name" value="Phosphoribosylaminoimidazole carboxylase, chloroplastic"/>
    <property type="match status" value="1"/>
</dbReference>
<dbReference type="GO" id="GO:0004638">
    <property type="term" value="F:phosphoribosylaminoimidazole carboxylase activity"/>
    <property type="evidence" value="ECO:0007669"/>
    <property type="project" value="UniProtKB-UniRule"/>
</dbReference>
<dbReference type="NCBIfam" id="TIGR01162">
    <property type="entry name" value="purE"/>
    <property type="match status" value="1"/>
</dbReference>
<dbReference type="OrthoDB" id="15425at2759"/>
<evidence type="ECO:0000313" key="13">
    <source>
        <dbReference type="EMBL" id="KKY25718.1"/>
    </source>
</evidence>
<organism evidence="13 14">
    <name type="scientific">Phaeomoniella chlamydospora</name>
    <name type="common">Phaeoacremonium chlamydosporum</name>
    <dbReference type="NCBI Taxonomy" id="158046"/>
    <lineage>
        <taxon>Eukaryota</taxon>
        <taxon>Fungi</taxon>
        <taxon>Dikarya</taxon>
        <taxon>Ascomycota</taxon>
        <taxon>Pezizomycotina</taxon>
        <taxon>Eurotiomycetes</taxon>
        <taxon>Chaetothyriomycetidae</taxon>
        <taxon>Phaeomoniellales</taxon>
        <taxon>Phaeomoniellaceae</taxon>
        <taxon>Phaeomoniella</taxon>
    </lineage>
</organism>
<evidence type="ECO:0000256" key="3">
    <source>
        <dbReference type="ARBA" id="ARBA00006114"/>
    </source>
</evidence>
<evidence type="ECO:0000256" key="10">
    <source>
        <dbReference type="ARBA" id="ARBA00023239"/>
    </source>
</evidence>
<sequence>MQLDGEGMDDRVVGVLGGGQLGRMLVEAAHRLNVKVIILDAPGSSAKQINAVQKHVDGSFSNADDVQAISKQCDVLTVEIEHVNTNILEEISKISPKPAIYPSWQTIRTIQDKFTQKEFLLRHGISTAESIPIDTPTLPGLIAVGNELGYPYMLKSRTEAYDGRGNFPVKSELDIAAALDALKNRPLYAEKWANFKMELAAMVVHTSDKAIPSDWKDCTLSFPVVETVHEDSICKLVFAPARGVSSQILQKAQELARMAVACFAGKGVFAVEMFLLDDDSLLVNEIAPRPHNSGHYTIEACHMSQYEAHLRAILDIDIPTGSTDFATDDTNSIMLNILGGSEKDSHIKVGKEALKVSGAKIHLYGKGDARPGRKMGHITIVGSSMDEAETKIQPLIDCVDTIRAERLGLKTVLSQAVSKVTAMGSKPNSSSSPLIAVTMGSDSDLNVLKPGLAILDELEIAYEVTITSAHRTPVRMLEFAQSAASRGLKVIIAAAGGAAHLPGMVAAATPLPVIGVPVKGSTLDGMDSLLSIVQMPRGVPVATVAINNSTNAALLAARIIGSSDKAVQHRIEKYQKDMETTVLGKAEKLETGGWKSYTT</sequence>
<dbReference type="FunFam" id="3.40.50.1970:FF:000013">
    <property type="entry name" value="Phosphoribosylaminoimidazole carboxylase"/>
    <property type="match status" value="1"/>
</dbReference>
<evidence type="ECO:0000256" key="1">
    <source>
        <dbReference type="ARBA" id="ARBA00001244"/>
    </source>
</evidence>
<dbReference type="NCBIfam" id="TIGR01161">
    <property type="entry name" value="purK"/>
    <property type="match status" value="1"/>
</dbReference>
<comment type="catalytic activity">
    <reaction evidence="1 11">
        <text>5-amino-1-(5-phospho-D-ribosyl)imidazole-4-carboxylate + H(+) = 5-amino-1-(5-phospho-beta-D-ribosyl)imidazole + CO2</text>
        <dbReference type="Rhea" id="RHEA:10792"/>
        <dbReference type="ChEBI" id="CHEBI:15378"/>
        <dbReference type="ChEBI" id="CHEBI:16526"/>
        <dbReference type="ChEBI" id="CHEBI:77657"/>
        <dbReference type="ChEBI" id="CHEBI:137981"/>
        <dbReference type="EC" id="4.1.1.21"/>
    </reaction>
</comment>
<dbReference type="SUPFAM" id="SSF56059">
    <property type="entry name" value="Glutathione synthetase ATP-binding domain-like"/>
    <property type="match status" value="1"/>
</dbReference>
<evidence type="ECO:0000256" key="6">
    <source>
        <dbReference type="ARBA" id="ARBA00022741"/>
    </source>
</evidence>
<reference evidence="13 14" key="2">
    <citation type="submission" date="2015-05" db="EMBL/GenBank/DDBJ databases">
        <authorList>
            <person name="Morales-Cruz A."/>
            <person name="Amrine K.C."/>
            <person name="Cantu D."/>
        </authorList>
    </citation>
    <scope>NUCLEOTIDE SEQUENCE [LARGE SCALE GENOMIC DNA]</scope>
    <source>
        <strain evidence="13">UCRPC4</strain>
    </source>
</reference>
<dbReference type="InterPro" id="IPR005875">
    <property type="entry name" value="PurK"/>
</dbReference>
<feature type="domain" description="ATP-grasp" evidence="12">
    <location>
        <begin position="117"/>
        <end position="314"/>
    </location>
</feature>
<dbReference type="GO" id="GO:0046872">
    <property type="term" value="F:metal ion binding"/>
    <property type="evidence" value="ECO:0007669"/>
    <property type="project" value="InterPro"/>
</dbReference>
<evidence type="ECO:0000256" key="2">
    <source>
        <dbReference type="ARBA" id="ARBA00004747"/>
    </source>
</evidence>
<keyword evidence="8 11" id="KW-0210">Decarboxylase</keyword>
<gene>
    <name evidence="13" type="ORF">UCRPC4_g01631</name>
</gene>
<dbReference type="SUPFAM" id="SSF52440">
    <property type="entry name" value="PreATP-grasp domain"/>
    <property type="match status" value="1"/>
</dbReference>
<dbReference type="PROSITE" id="PS50975">
    <property type="entry name" value="ATP_GRASP"/>
    <property type="match status" value="1"/>
</dbReference>
<dbReference type="EMBL" id="LCWF01000039">
    <property type="protein sequence ID" value="KKY25718.1"/>
    <property type="molecule type" value="Genomic_DNA"/>
</dbReference>
<keyword evidence="7 11" id="KW-0658">Purine biosynthesis</keyword>
<comment type="caution">
    <text evidence="13">The sequence shown here is derived from an EMBL/GenBank/DDBJ whole genome shotgun (WGS) entry which is preliminary data.</text>
</comment>
<dbReference type="UniPathway" id="UPA00074">
    <property type="reaction ID" value="UER00130"/>
</dbReference>
<dbReference type="NCBIfam" id="NF004679">
    <property type="entry name" value="PRK06019.1-5"/>
    <property type="match status" value="1"/>
</dbReference>
<dbReference type="GO" id="GO:0006189">
    <property type="term" value="P:'de novo' IMP biosynthetic process"/>
    <property type="evidence" value="ECO:0007669"/>
    <property type="project" value="UniProtKB-UniRule"/>
</dbReference>
<dbReference type="InterPro" id="IPR011761">
    <property type="entry name" value="ATP-grasp"/>
</dbReference>
<keyword evidence="14" id="KW-1185">Reference proteome</keyword>
<dbReference type="Gene3D" id="3.40.50.20">
    <property type="match status" value="1"/>
</dbReference>
<comment type="similarity">
    <text evidence="3 11">In the C-terminal section; belongs to the AIR carboxylase family. Class I subfamily.</text>
</comment>
<reference evidence="13 14" key="1">
    <citation type="submission" date="2015-05" db="EMBL/GenBank/DDBJ databases">
        <title>Distinctive expansion of gene families associated with plant cell wall degradation and secondary metabolism in the genomes of grapevine trunk pathogens.</title>
        <authorList>
            <person name="Lawrence D.P."/>
            <person name="Travadon R."/>
            <person name="Rolshausen P.E."/>
            <person name="Baumgartner K."/>
        </authorList>
    </citation>
    <scope>NUCLEOTIDE SEQUENCE [LARGE SCALE GENOMIC DNA]</scope>
    <source>
        <strain evidence="13">UCRPC4</strain>
    </source>
</reference>
<dbReference type="SUPFAM" id="SSF51246">
    <property type="entry name" value="Rudiment single hybrid motif"/>
    <property type="match status" value="1"/>
</dbReference>
<dbReference type="HAMAP" id="MF_01928">
    <property type="entry name" value="PurK"/>
    <property type="match status" value="1"/>
</dbReference>
<evidence type="ECO:0000259" key="12">
    <source>
        <dbReference type="PROSITE" id="PS50975"/>
    </source>
</evidence>
<dbReference type="Pfam" id="PF17769">
    <property type="entry name" value="PurK_C"/>
    <property type="match status" value="1"/>
</dbReference>
<dbReference type="InterPro" id="IPR033747">
    <property type="entry name" value="PurE_ClassI"/>
</dbReference>
<dbReference type="InterPro" id="IPR016185">
    <property type="entry name" value="PreATP-grasp_dom_sf"/>
</dbReference>
<dbReference type="InterPro" id="IPR000031">
    <property type="entry name" value="PurE_dom"/>
</dbReference>
<dbReference type="InterPro" id="IPR016301">
    <property type="entry name" value="Ade2_fungi/plant"/>
</dbReference>
<dbReference type="Proteomes" id="UP000053317">
    <property type="component" value="Unassembled WGS sequence"/>
</dbReference>
<dbReference type="GO" id="GO:0005524">
    <property type="term" value="F:ATP binding"/>
    <property type="evidence" value="ECO:0007669"/>
    <property type="project" value="UniProtKB-UniRule"/>
</dbReference>
<dbReference type="PIRSF" id="PIRSF001340">
    <property type="entry name" value="AIR_carboxylase"/>
    <property type="match status" value="1"/>
</dbReference>
<dbReference type="Gene3D" id="3.40.50.1970">
    <property type="match status" value="1"/>
</dbReference>
<dbReference type="Pfam" id="PF02222">
    <property type="entry name" value="ATP-grasp"/>
    <property type="match status" value="1"/>
</dbReference>
<dbReference type="HAMAP" id="MF_01929">
    <property type="entry name" value="PurE_classI"/>
    <property type="match status" value="1"/>
</dbReference>
<keyword evidence="6 11" id="KW-0547">Nucleotide-binding</keyword>
<dbReference type="EC" id="4.1.1.21" evidence="4 11"/>
<dbReference type="InterPro" id="IPR003135">
    <property type="entry name" value="ATP-grasp_carboxylate-amine"/>
</dbReference>
<keyword evidence="9 11" id="KW-0067">ATP-binding</keyword>
<evidence type="ECO:0000256" key="11">
    <source>
        <dbReference type="PIRNR" id="PIRNR001340"/>
    </source>
</evidence>
<accession>A0A0G2GQU7</accession>
<proteinExistence type="inferred from homology"/>
<dbReference type="SUPFAM" id="SSF52255">
    <property type="entry name" value="N5-CAIR mutase (phosphoribosylaminoimidazole carboxylase, PurE)"/>
    <property type="match status" value="1"/>
</dbReference>
<evidence type="ECO:0000256" key="8">
    <source>
        <dbReference type="ARBA" id="ARBA00022793"/>
    </source>
</evidence>
<dbReference type="InterPro" id="IPR040686">
    <property type="entry name" value="PurK_C"/>
</dbReference>
<evidence type="ECO:0000256" key="7">
    <source>
        <dbReference type="ARBA" id="ARBA00022755"/>
    </source>
</evidence>
<evidence type="ECO:0000313" key="14">
    <source>
        <dbReference type="Proteomes" id="UP000053317"/>
    </source>
</evidence>
<comment type="pathway">
    <text evidence="2 11">Purine metabolism; IMP biosynthesis via de novo pathway; 5-amino-1-(5-phospho-D-ribosyl)imidazole-4-carboxylate from 5-amino-1-(5-phospho-D-ribosyl)imidazole (carboxylase route): step 1/1.</text>
</comment>
<dbReference type="InterPro" id="IPR013815">
    <property type="entry name" value="ATP_grasp_subdomain_1"/>
</dbReference>
<dbReference type="InterPro" id="IPR054350">
    <property type="entry name" value="PurT/PurK_preATP-grasp"/>
</dbReference>
<keyword evidence="10 11" id="KW-0456">Lyase</keyword>
<dbReference type="PANTHER" id="PTHR11609">
    <property type="entry name" value="PURINE BIOSYNTHESIS PROTEIN 6/7, PUR6/7"/>
    <property type="match status" value="1"/>
</dbReference>
<name>A0A0G2GQU7_PHACM</name>
<dbReference type="Pfam" id="PF22660">
    <property type="entry name" value="RS_preATP-grasp-like"/>
    <property type="match status" value="1"/>
</dbReference>
<dbReference type="Gene3D" id="3.30.1490.20">
    <property type="entry name" value="ATP-grasp fold, A domain"/>
    <property type="match status" value="1"/>
</dbReference>
<dbReference type="AlphaFoldDB" id="A0A0G2GQU7"/>